<accession>A0ABX9WZ53</accession>
<sequence>MTVCFMNVYFMDACTRYLKGRGAVTLTRLQGRAANGVAVNVRKESAERRAALIQAARFGEG</sequence>
<proteinExistence type="predicted"/>
<name>A0ABX9WZ53_9GAMM</name>
<evidence type="ECO:0000313" key="2">
    <source>
        <dbReference type="Proteomes" id="UP000271870"/>
    </source>
</evidence>
<protein>
    <submittedName>
        <fullName evidence="1">Uncharacterized protein</fullName>
    </submittedName>
</protein>
<dbReference type="EMBL" id="RJLS01000001">
    <property type="protein sequence ID" value="RNM28663.1"/>
    <property type="molecule type" value="Genomic_DNA"/>
</dbReference>
<evidence type="ECO:0000313" key="1">
    <source>
        <dbReference type="EMBL" id="RNM28663.1"/>
    </source>
</evidence>
<comment type="caution">
    <text evidence="1">The sequence shown here is derived from an EMBL/GenBank/DDBJ whole genome shotgun (WGS) entry which is preliminary data.</text>
</comment>
<reference evidence="1 2" key="1">
    <citation type="submission" date="2018-11" db="EMBL/GenBank/DDBJ databases">
        <title>Characterization of surface water Dickeya isolates.</title>
        <authorList>
            <person name="Van Gijsegem F."/>
            <person name="Pedron J."/>
        </authorList>
    </citation>
    <scope>NUCLEOTIDE SEQUENCE [LARGE SCALE GENOMIC DNA]</scope>
    <source>
        <strain evidence="1 2">FVG10-MFV-A16</strain>
    </source>
</reference>
<organism evidence="1 2">
    <name type="scientific">Dickeya undicola</name>
    <dbReference type="NCBI Taxonomy" id="1577887"/>
    <lineage>
        <taxon>Bacteria</taxon>
        <taxon>Pseudomonadati</taxon>
        <taxon>Pseudomonadota</taxon>
        <taxon>Gammaproteobacteria</taxon>
        <taxon>Enterobacterales</taxon>
        <taxon>Pectobacteriaceae</taxon>
        <taxon>Dickeya</taxon>
    </lineage>
</organism>
<keyword evidence="2" id="KW-1185">Reference proteome</keyword>
<dbReference type="Proteomes" id="UP000271870">
    <property type="component" value="Unassembled WGS sequence"/>
</dbReference>
<gene>
    <name evidence="1" type="ORF">EFS38_01125</name>
</gene>